<evidence type="ECO:0000256" key="4">
    <source>
        <dbReference type="RuleBase" id="RU000639"/>
    </source>
</evidence>
<dbReference type="GO" id="GO:0051082">
    <property type="term" value="F:unfolded protein binding"/>
    <property type="evidence" value="ECO:0007669"/>
    <property type="project" value="TreeGrafter"/>
</dbReference>
<dbReference type="GO" id="GO:0005737">
    <property type="term" value="C:cytoplasm"/>
    <property type="evidence" value="ECO:0007669"/>
    <property type="project" value="UniProtKB-SubCell"/>
</dbReference>
<gene>
    <name evidence="3" type="primary">grpE</name>
    <name evidence="7" type="ORF">SAMN05660909_03080</name>
</gene>
<dbReference type="Proteomes" id="UP000199656">
    <property type="component" value="Unassembled WGS sequence"/>
</dbReference>
<dbReference type="PROSITE" id="PS01071">
    <property type="entry name" value="GRPE"/>
    <property type="match status" value="1"/>
</dbReference>
<comment type="subcellular location">
    <subcellularLocation>
        <location evidence="3">Cytoplasm</location>
    </subcellularLocation>
</comment>
<keyword evidence="3" id="KW-0963">Cytoplasm</keyword>
<evidence type="ECO:0000256" key="6">
    <source>
        <dbReference type="SAM" id="MobiDB-lite"/>
    </source>
</evidence>
<proteinExistence type="inferred from homology"/>
<name>A0A1H4DFE6_9BACT</name>
<dbReference type="SUPFAM" id="SSF58014">
    <property type="entry name" value="Coiled-coil domain of nucleotide exchange factor GrpE"/>
    <property type="match status" value="1"/>
</dbReference>
<dbReference type="Pfam" id="PF01025">
    <property type="entry name" value="GrpE"/>
    <property type="match status" value="1"/>
</dbReference>
<evidence type="ECO:0000256" key="5">
    <source>
        <dbReference type="RuleBase" id="RU004478"/>
    </source>
</evidence>
<sequence>MTENEKDMQTNGQATNGENEKSRPAEDMSNSSNASNESGEAGELEKKEQEINELRDKYLRLQAEFDNYRKRTAKEKVELLQTAGKEVILSLLDVLDDSDRALKQLENTTDIEAVKDGVKLVFNKLKNTLQAKGLKPMESLDTPFDPDLHDAITEIPAPTPEQSGKVVDVLQPGYYLNDKLIRHAKVIVGK</sequence>
<dbReference type="PRINTS" id="PR00773">
    <property type="entry name" value="GRPEPROTEIN"/>
</dbReference>
<protein>
    <recommendedName>
        <fullName evidence="3 4">Protein GrpE</fullName>
    </recommendedName>
    <alternativeName>
        <fullName evidence="3">HSP-70 cofactor</fullName>
    </alternativeName>
</protein>
<dbReference type="SUPFAM" id="SSF51064">
    <property type="entry name" value="Head domain of nucleotide exchange factor GrpE"/>
    <property type="match status" value="1"/>
</dbReference>
<dbReference type="RefSeq" id="WP_225889677.1">
    <property type="nucleotide sequence ID" value="NZ_BKAT01000046.1"/>
</dbReference>
<evidence type="ECO:0000256" key="1">
    <source>
        <dbReference type="ARBA" id="ARBA00009054"/>
    </source>
</evidence>
<dbReference type="InterPro" id="IPR000740">
    <property type="entry name" value="GrpE"/>
</dbReference>
<dbReference type="GO" id="GO:0051087">
    <property type="term" value="F:protein-folding chaperone binding"/>
    <property type="evidence" value="ECO:0007669"/>
    <property type="project" value="InterPro"/>
</dbReference>
<feature type="region of interest" description="Disordered" evidence="6">
    <location>
        <begin position="1"/>
        <end position="49"/>
    </location>
</feature>
<keyword evidence="2 3" id="KW-0143">Chaperone</keyword>
<dbReference type="STRING" id="408074.SAMN05660909_03080"/>
<dbReference type="InterPro" id="IPR013805">
    <property type="entry name" value="GrpE_CC"/>
</dbReference>
<dbReference type="GO" id="GO:0000774">
    <property type="term" value="F:adenyl-nucleotide exchange factor activity"/>
    <property type="evidence" value="ECO:0007669"/>
    <property type="project" value="InterPro"/>
</dbReference>
<keyword evidence="3 4" id="KW-0346">Stress response</keyword>
<dbReference type="InterPro" id="IPR009012">
    <property type="entry name" value="GrpE_head"/>
</dbReference>
<feature type="compositionally biased region" description="Low complexity" evidence="6">
    <location>
        <begin position="29"/>
        <end position="41"/>
    </location>
</feature>
<dbReference type="CDD" id="cd00446">
    <property type="entry name" value="GrpE"/>
    <property type="match status" value="1"/>
</dbReference>
<evidence type="ECO:0000256" key="2">
    <source>
        <dbReference type="ARBA" id="ARBA00023186"/>
    </source>
</evidence>
<evidence type="ECO:0000313" key="8">
    <source>
        <dbReference type="Proteomes" id="UP000199656"/>
    </source>
</evidence>
<organism evidence="7 8">
    <name type="scientific">Chitinophaga terrae</name>
    <name type="common">ex Kim and Jung 2007</name>
    <dbReference type="NCBI Taxonomy" id="408074"/>
    <lineage>
        <taxon>Bacteria</taxon>
        <taxon>Pseudomonadati</taxon>
        <taxon>Bacteroidota</taxon>
        <taxon>Chitinophagia</taxon>
        <taxon>Chitinophagales</taxon>
        <taxon>Chitinophagaceae</taxon>
        <taxon>Chitinophaga</taxon>
    </lineage>
</organism>
<dbReference type="Gene3D" id="2.30.22.10">
    <property type="entry name" value="Head domain of nucleotide exchange factor GrpE"/>
    <property type="match status" value="1"/>
</dbReference>
<dbReference type="PANTHER" id="PTHR21237:SF23">
    <property type="entry name" value="GRPE PROTEIN HOMOLOG, MITOCHONDRIAL"/>
    <property type="match status" value="1"/>
</dbReference>
<dbReference type="Gene3D" id="3.90.20.20">
    <property type="match status" value="1"/>
</dbReference>
<dbReference type="PANTHER" id="PTHR21237">
    <property type="entry name" value="GRPE PROTEIN"/>
    <property type="match status" value="1"/>
</dbReference>
<dbReference type="GO" id="GO:0042803">
    <property type="term" value="F:protein homodimerization activity"/>
    <property type="evidence" value="ECO:0007669"/>
    <property type="project" value="InterPro"/>
</dbReference>
<dbReference type="EMBL" id="FNRL01000013">
    <property type="protein sequence ID" value="SEA71002.1"/>
    <property type="molecule type" value="Genomic_DNA"/>
</dbReference>
<comment type="similarity">
    <text evidence="1 3 5">Belongs to the GrpE family.</text>
</comment>
<accession>A0A1H4DFE6</accession>
<keyword evidence="8" id="KW-1185">Reference proteome</keyword>
<evidence type="ECO:0000256" key="3">
    <source>
        <dbReference type="HAMAP-Rule" id="MF_01151"/>
    </source>
</evidence>
<dbReference type="GO" id="GO:0006457">
    <property type="term" value="P:protein folding"/>
    <property type="evidence" value="ECO:0007669"/>
    <property type="project" value="InterPro"/>
</dbReference>
<comment type="subunit">
    <text evidence="3">Homodimer.</text>
</comment>
<evidence type="ECO:0000313" key="7">
    <source>
        <dbReference type="EMBL" id="SEA71002.1"/>
    </source>
</evidence>
<comment type="function">
    <text evidence="3 4">Participates actively in the response to hyperosmotic and heat shock by preventing the aggregation of stress-denatured proteins, in association with DnaK and GrpE. It is the nucleotide exchange factor for DnaK and may function as a thermosensor. Unfolded proteins bind initially to DnaJ; upon interaction with the DnaJ-bound protein, DnaK hydrolyzes its bound ATP, resulting in the formation of a stable complex. GrpE releases ADP from DnaK; ATP binding to DnaK triggers the release of the substrate protein, thus completing the reaction cycle. Several rounds of ATP-dependent interactions between DnaJ, DnaK and GrpE are required for fully efficient folding.</text>
</comment>
<dbReference type="HAMAP" id="MF_01151">
    <property type="entry name" value="GrpE"/>
    <property type="match status" value="1"/>
</dbReference>
<reference evidence="8" key="1">
    <citation type="submission" date="2016-10" db="EMBL/GenBank/DDBJ databases">
        <authorList>
            <person name="Varghese N."/>
            <person name="Submissions S."/>
        </authorList>
    </citation>
    <scope>NUCLEOTIDE SEQUENCE [LARGE SCALE GENOMIC DNA]</scope>
    <source>
        <strain evidence="8">DSM 23920</strain>
    </source>
</reference>
<dbReference type="AlphaFoldDB" id="A0A1H4DFE6"/>